<sequence>MSAASEKVSLWKNRDYLLLWGGQTISNIGSSASRIAFPLLVLFITHSPIQAGLLAAVSSVAYVALLLPAGAWLDRWPRKQAMLYCDIGRALCLLSIPIAVIINHITIVQLYIVGGLISVLEAFFEMAEIASVPQVVAREHLPEAMGRMQVTFGIAQLIGPILGGALFSYSHIAPFLLDTGSYVLSCCSLFFIRANFQQERQQLYTSHLGSEIVEGILHLWKQPLLRYMAVFTGCNVFFGSGYMLLLIILAQQRHASNAVIGLIFSGGGIGSIAGAAAASWLQQRYKFSQLIIASLWLVALGWLLPLILSQPMMLMLATGLINFCCSSL</sequence>
<dbReference type="Pfam" id="PF07690">
    <property type="entry name" value="MFS_1"/>
    <property type="match status" value="1"/>
</dbReference>
<accession>A0A4P6JHV3</accession>
<feature type="transmembrane region" description="Helical" evidence="6">
    <location>
        <begin position="227"/>
        <end position="249"/>
    </location>
</feature>
<evidence type="ECO:0000256" key="2">
    <source>
        <dbReference type="ARBA" id="ARBA00022475"/>
    </source>
</evidence>
<name>A0A4P6JHV3_KTERU</name>
<feature type="transmembrane region" description="Helical" evidence="6">
    <location>
        <begin position="49"/>
        <end position="69"/>
    </location>
</feature>
<dbReference type="Gene3D" id="1.20.1250.20">
    <property type="entry name" value="MFS general substrate transporter like domains"/>
    <property type="match status" value="2"/>
</dbReference>
<feature type="transmembrane region" description="Helical" evidence="6">
    <location>
        <begin position="290"/>
        <end position="308"/>
    </location>
</feature>
<comment type="subcellular location">
    <subcellularLocation>
        <location evidence="1">Cell membrane</location>
        <topology evidence="1">Multi-pass membrane protein</topology>
    </subcellularLocation>
</comment>
<keyword evidence="2" id="KW-1003">Cell membrane</keyword>
<keyword evidence="4 6" id="KW-1133">Transmembrane helix</keyword>
<feature type="transmembrane region" description="Helical" evidence="6">
    <location>
        <begin position="255"/>
        <end position="278"/>
    </location>
</feature>
<dbReference type="PANTHER" id="PTHR23513">
    <property type="entry name" value="INTEGRAL MEMBRANE EFFLUX PROTEIN-RELATED"/>
    <property type="match status" value="1"/>
</dbReference>
<gene>
    <name evidence="7" type="ORF">EPA93_00120</name>
</gene>
<proteinExistence type="predicted"/>
<evidence type="ECO:0000313" key="8">
    <source>
        <dbReference type="Proteomes" id="UP000290365"/>
    </source>
</evidence>
<organism evidence="7 8">
    <name type="scientific">Ktedonosporobacter rubrisoli</name>
    <dbReference type="NCBI Taxonomy" id="2509675"/>
    <lineage>
        <taxon>Bacteria</taxon>
        <taxon>Bacillati</taxon>
        <taxon>Chloroflexota</taxon>
        <taxon>Ktedonobacteria</taxon>
        <taxon>Ktedonobacterales</taxon>
        <taxon>Ktedonosporobacteraceae</taxon>
        <taxon>Ktedonosporobacter</taxon>
    </lineage>
</organism>
<dbReference type="PANTHER" id="PTHR23513:SF6">
    <property type="entry name" value="MAJOR FACILITATOR SUPERFAMILY ASSOCIATED DOMAIN-CONTAINING PROTEIN"/>
    <property type="match status" value="1"/>
</dbReference>
<dbReference type="AlphaFoldDB" id="A0A4P6JHV3"/>
<keyword evidence="8" id="KW-1185">Reference proteome</keyword>
<evidence type="ECO:0000256" key="6">
    <source>
        <dbReference type="SAM" id="Phobius"/>
    </source>
</evidence>
<keyword evidence="3 6" id="KW-0812">Transmembrane</keyword>
<reference evidence="7 8" key="1">
    <citation type="submission" date="2019-01" db="EMBL/GenBank/DDBJ databases">
        <title>Ktedonosporobacter rubrisoli SCAWS-G2.</title>
        <authorList>
            <person name="Huang Y."/>
            <person name="Yan B."/>
        </authorList>
    </citation>
    <scope>NUCLEOTIDE SEQUENCE [LARGE SCALE GENOMIC DNA]</scope>
    <source>
        <strain evidence="7 8">SCAWS-G2</strain>
    </source>
</reference>
<evidence type="ECO:0000256" key="3">
    <source>
        <dbReference type="ARBA" id="ARBA00022692"/>
    </source>
</evidence>
<dbReference type="KEGG" id="kbs:EPA93_00120"/>
<dbReference type="InterPro" id="IPR036259">
    <property type="entry name" value="MFS_trans_sf"/>
</dbReference>
<feature type="transmembrane region" description="Helical" evidence="6">
    <location>
        <begin position="175"/>
        <end position="192"/>
    </location>
</feature>
<evidence type="ECO:0000256" key="5">
    <source>
        <dbReference type="ARBA" id="ARBA00023136"/>
    </source>
</evidence>
<dbReference type="RefSeq" id="WP_129885081.1">
    <property type="nucleotide sequence ID" value="NZ_CP035758.1"/>
</dbReference>
<feature type="transmembrane region" description="Helical" evidence="6">
    <location>
        <begin position="81"/>
        <end position="102"/>
    </location>
</feature>
<protein>
    <submittedName>
        <fullName evidence="7">MFS transporter</fullName>
    </submittedName>
</protein>
<evidence type="ECO:0000313" key="7">
    <source>
        <dbReference type="EMBL" id="QBD74482.1"/>
    </source>
</evidence>
<dbReference type="OrthoDB" id="2276409at2"/>
<dbReference type="Proteomes" id="UP000290365">
    <property type="component" value="Chromosome"/>
</dbReference>
<evidence type="ECO:0000256" key="4">
    <source>
        <dbReference type="ARBA" id="ARBA00022989"/>
    </source>
</evidence>
<dbReference type="EMBL" id="CP035758">
    <property type="protein sequence ID" value="QBD74482.1"/>
    <property type="molecule type" value="Genomic_DNA"/>
</dbReference>
<dbReference type="GO" id="GO:0005886">
    <property type="term" value="C:plasma membrane"/>
    <property type="evidence" value="ECO:0007669"/>
    <property type="project" value="UniProtKB-SubCell"/>
</dbReference>
<dbReference type="GO" id="GO:0022857">
    <property type="term" value="F:transmembrane transporter activity"/>
    <property type="evidence" value="ECO:0007669"/>
    <property type="project" value="InterPro"/>
</dbReference>
<evidence type="ECO:0000256" key="1">
    <source>
        <dbReference type="ARBA" id="ARBA00004651"/>
    </source>
</evidence>
<dbReference type="CDD" id="cd06173">
    <property type="entry name" value="MFS_MefA_like"/>
    <property type="match status" value="1"/>
</dbReference>
<dbReference type="SUPFAM" id="SSF103473">
    <property type="entry name" value="MFS general substrate transporter"/>
    <property type="match status" value="1"/>
</dbReference>
<dbReference type="InterPro" id="IPR011701">
    <property type="entry name" value="MFS"/>
</dbReference>
<keyword evidence="5 6" id="KW-0472">Membrane</keyword>